<organism evidence="1 2">
    <name type="scientific">Streptosporangium minutum</name>
    <dbReference type="NCBI Taxonomy" id="569862"/>
    <lineage>
        <taxon>Bacteria</taxon>
        <taxon>Bacillati</taxon>
        <taxon>Actinomycetota</taxon>
        <taxon>Actinomycetes</taxon>
        <taxon>Streptosporangiales</taxon>
        <taxon>Streptosporangiaceae</taxon>
        <taxon>Streptosporangium</taxon>
    </lineage>
</organism>
<accession>A0A243RGC3</accession>
<dbReference type="AlphaFoldDB" id="A0A243RGC3"/>
<sequence>MTRMVKTVSATGSARARQQAQMWERLRNAIRGALAVLVLLITAAEAWLTALLGLPPITPVLRRLTEVIADEWRTGAADAIDAEVIDDPDQEVWP</sequence>
<proteinExistence type="predicted"/>
<protein>
    <submittedName>
        <fullName evidence="1">Uncharacterized protein</fullName>
    </submittedName>
</protein>
<evidence type="ECO:0000313" key="1">
    <source>
        <dbReference type="EMBL" id="OUC93114.1"/>
    </source>
</evidence>
<name>A0A243RGC3_9ACTN</name>
<reference evidence="1 2" key="1">
    <citation type="submission" date="2017-05" db="EMBL/GenBank/DDBJ databases">
        <title>Biotechnological potential of actinobacteria isolated from South African environments.</title>
        <authorList>
            <person name="Le Roes-Hill M."/>
            <person name="Prins A."/>
            <person name="Durrell K.A."/>
        </authorList>
    </citation>
    <scope>NUCLEOTIDE SEQUENCE [LARGE SCALE GENOMIC DNA]</scope>
    <source>
        <strain evidence="1">M26</strain>
    </source>
</reference>
<comment type="caution">
    <text evidence="1">The sequence shown here is derived from an EMBL/GenBank/DDBJ whole genome shotgun (WGS) entry which is preliminary data.</text>
</comment>
<keyword evidence="2" id="KW-1185">Reference proteome</keyword>
<dbReference type="Proteomes" id="UP000194761">
    <property type="component" value="Unassembled WGS sequence"/>
</dbReference>
<evidence type="ECO:0000313" key="2">
    <source>
        <dbReference type="Proteomes" id="UP000194761"/>
    </source>
</evidence>
<gene>
    <name evidence="1" type="ORF">CA984_27490</name>
</gene>
<dbReference type="EMBL" id="NGFP01000148">
    <property type="protein sequence ID" value="OUC93114.1"/>
    <property type="molecule type" value="Genomic_DNA"/>
</dbReference>
<dbReference type="RefSeq" id="WP_086576442.1">
    <property type="nucleotide sequence ID" value="NZ_NGFP01000148.1"/>
</dbReference>